<name>A0A0L8ANR5_9BACT</name>
<sequence length="150" mass="16674">MKSKNNLLKVLIALVFLVLITGVLISKSNSVFSRVQNNYSGQWEWIKNDDTSTFNLELNELNTFVTGTHCISALNGNKSDCVGIIDEDEISIKGSITNNVLKVTFKGSFADGEGQAEIRFISADKIEWKVTKKIAGENYFPQQATLVKRP</sequence>
<comment type="caution">
    <text evidence="1">The sequence shown here is derived from an EMBL/GenBank/DDBJ whole genome shotgun (WGS) entry which is preliminary data.</text>
</comment>
<organism evidence="1 2">
    <name type="scientific">Roseivirga seohaensis subsp. aquiponti</name>
    <dbReference type="NCBI Taxonomy" id="1566026"/>
    <lineage>
        <taxon>Bacteria</taxon>
        <taxon>Pseudomonadati</taxon>
        <taxon>Bacteroidota</taxon>
        <taxon>Cytophagia</taxon>
        <taxon>Cytophagales</taxon>
        <taxon>Roseivirgaceae</taxon>
        <taxon>Roseivirga</taxon>
    </lineage>
</organism>
<dbReference type="Proteomes" id="UP000036908">
    <property type="component" value="Unassembled WGS sequence"/>
</dbReference>
<proteinExistence type="predicted"/>
<protein>
    <recommendedName>
        <fullName evidence="3">Lipocalin-like domain-containing protein</fullName>
    </recommendedName>
</protein>
<dbReference type="RefSeq" id="WP_053222552.1">
    <property type="nucleotide sequence ID" value="NZ_JSVA01000005.1"/>
</dbReference>
<accession>A0A0L8ANR5</accession>
<evidence type="ECO:0000313" key="1">
    <source>
        <dbReference type="EMBL" id="KOF03865.1"/>
    </source>
</evidence>
<evidence type="ECO:0000313" key="2">
    <source>
        <dbReference type="Proteomes" id="UP000036908"/>
    </source>
</evidence>
<dbReference type="PATRIC" id="fig|1566026.4.peg.2770"/>
<dbReference type="AlphaFoldDB" id="A0A0L8ANR5"/>
<reference evidence="2" key="1">
    <citation type="submission" date="2014-11" db="EMBL/GenBank/DDBJ databases">
        <title>Genome sequencing of Roseivirga sp. D-25.</title>
        <authorList>
            <person name="Selvaratnam C."/>
            <person name="Thevarajoo S."/>
            <person name="Goh K.M."/>
            <person name="Eee R."/>
            <person name="Chan K.-G."/>
            <person name="Chong C.S."/>
        </authorList>
    </citation>
    <scope>NUCLEOTIDE SEQUENCE [LARGE SCALE GENOMIC DNA]</scope>
    <source>
        <strain evidence="2">D-25</strain>
    </source>
</reference>
<dbReference type="EMBL" id="JSVA01000005">
    <property type="protein sequence ID" value="KOF03865.1"/>
    <property type="molecule type" value="Genomic_DNA"/>
</dbReference>
<evidence type="ECO:0008006" key="3">
    <source>
        <dbReference type="Google" id="ProtNLM"/>
    </source>
</evidence>
<gene>
    <name evidence="1" type="ORF">OB69_04750</name>
</gene>
<keyword evidence="2" id="KW-1185">Reference proteome</keyword>